<keyword evidence="2" id="KW-1185">Reference proteome</keyword>
<dbReference type="SUPFAM" id="SSF56784">
    <property type="entry name" value="HAD-like"/>
    <property type="match status" value="1"/>
</dbReference>
<evidence type="ECO:0000313" key="1">
    <source>
        <dbReference type="EMBL" id="MBO2011532.1"/>
    </source>
</evidence>
<dbReference type="InterPro" id="IPR036412">
    <property type="entry name" value="HAD-like_sf"/>
</dbReference>
<proteinExistence type="predicted"/>
<comment type="caution">
    <text evidence="1">The sequence shown here is derived from an EMBL/GenBank/DDBJ whole genome shotgun (WGS) entry which is preliminary data.</text>
</comment>
<gene>
    <name evidence="1" type="ORF">J4E00_20875</name>
</gene>
<evidence type="ECO:0000313" key="2">
    <source>
        <dbReference type="Proteomes" id="UP000664369"/>
    </source>
</evidence>
<dbReference type="Proteomes" id="UP000664369">
    <property type="component" value="Unassembled WGS sequence"/>
</dbReference>
<dbReference type="Gene3D" id="3.40.50.1000">
    <property type="entry name" value="HAD superfamily/HAD-like"/>
    <property type="match status" value="1"/>
</dbReference>
<dbReference type="InterPro" id="IPR023214">
    <property type="entry name" value="HAD_sf"/>
</dbReference>
<name>A0ABS3QJW8_9BACT</name>
<dbReference type="RefSeq" id="WP_208177220.1">
    <property type="nucleotide sequence ID" value="NZ_JAGETZ010000011.1"/>
</dbReference>
<reference evidence="1 2" key="1">
    <citation type="submission" date="2021-03" db="EMBL/GenBank/DDBJ databases">
        <authorList>
            <person name="Kim M.K."/>
        </authorList>
    </citation>
    <scope>NUCLEOTIDE SEQUENCE [LARGE SCALE GENOMIC DNA]</scope>
    <source>
        <strain evidence="1 2">BT442</strain>
    </source>
</reference>
<protein>
    <recommendedName>
        <fullName evidence="3">HAD family hydrolase</fullName>
    </recommendedName>
</protein>
<organism evidence="1 2">
    <name type="scientific">Hymenobacter negativus</name>
    <dbReference type="NCBI Taxonomy" id="2795026"/>
    <lineage>
        <taxon>Bacteria</taxon>
        <taxon>Pseudomonadati</taxon>
        <taxon>Bacteroidota</taxon>
        <taxon>Cytophagia</taxon>
        <taxon>Cytophagales</taxon>
        <taxon>Hymenobacteraceae</taxon>
        <taxon>Hymenobacter</taxon>
    </lineage>
</organism>
<dbReference type="EMBL" id="JAGETZ010000011">
    <property type="protein sequence ID" value="MBO2011532.1"/>
    <property type="molecule type" value="Genomic_DNA"/>
</dbReference>
<sequence length="184" mass="21370">MRIAFDLDNTLIRCGHDFPLEQPQRRLWAKLLRHEPLRQGIKELTDYCRQRGWQVWVYTTSYRSAWRIRQLFWLHGIRLDGVVNQQRHDREVRARSTKHPPSFGIDLLIDDSEGVRIEGERHGFRVLVVVPADEEWAEKVKAALDSSNLASHPSIFCFLAANHSFRTNGLCGVLITTTMKSGHQ</sequence>
<evidence type="ECO:0008006" key="3">
    <source>
        <dbReference type="Google" id="ProtNLM"/>
    </source>
</evidence>
<accession>A0ABS3QJW8</accession>